<accession>A0A6A5BJU0</accession>
<dbReference type="OMA" id="IFFKYIC"/>
<dbReference type="VEuPathDB" id="AmoebaDB:FDP41_002728"/>
<reference evidence="3 4" key="1">
    <citation type="journal article" date="2019" name="Sci. Rep.">
        <title>Nanopore sequencing improves the draft genome of the human pathogenic amoeba Naegleria fowleri.</title>
        <authorList>
            <person name="Liechti N."/>
            <person name="Schurch N."/>
            <person name="Bruggmann R."/>
            <person name="Wittwer M."/>
        </authorList>
    </citation>
    <scope>NUCLEOTIDE SEQUENCE [LARGE SCALE GENOMIC DNA]</scope>
    <source>
        <strain evidence="3 4">ATCC 30894</strain>
    </source>
</reference>
<dbReference type="VEuPathDB" id="AmoebaDB:NF0061900"/>
<evidence type="ECO:0000313" key="4">
    <source>
        <dbReference type="Proteomes" id="UP000444721"/>
    </source>
</evidence>
<evidence type="ECO:0000256" key="1">
    <source>
        <dbReference type="SAM" id="MobiDB-lite"/>
    </source>
</evidence>
<feature type="compositionally biased region" description="Basic and acidic residues" evidence="1">
    <location>
        <begin position="338"/>
        <end position="353"/>
    </location>
</feature>
<dbReference type="Proteomes" id="UP000444721">
    <property type="component" value="Unassembled WGS sequence"/>
</dbReference>
<dbReference type="GeneID" id="68109946"/>
<keyword evidence="2" id="KW-1133">Transmembrane helix</keyword>
<feature type="transmembrane region" description="Helical" evidence="2">
    <location>
        <begin position="43"/>
        <end position="69"/>
    </location>
</feature>
<dbReference type="EMBL" id="VFQX01000030">
    <property type="protein sequence ID" value="KAF0978213.1"/>
    <property type="molecule type" value="Genomic_DNA"/>
</dbReference>
<name>A0A6A5BJU0_NAEFO</name>
<dbReference type="AlphaFoldDB" id="A0A6A5BJU0"/>
<evidence type="ECO:0000313" key="3">
    <source>
        <dbReference type="EMBL" id="KAF0978213.1"/>
    </source>
</evidence>
<feature type="transmembrane region" description="Helical" evidence="2">
    <location>
        <begin position="254"/>
        <end position="277"/>
    </location>
</feature>
<protein>
    <submittedName>
        <fullName evidence="3">Uncharacterized protein</fullName>
    </submittedName>
</protein>
<dbReference type="VEuPathDB" id="AmoebaDB:NfTy_057000"/>
<dbReference type="OrthoDB" id="10255946at2759"/>
<proteinExistence type="predicted"/>
<sequence>MTNGIGTGDYEYIVMELVYLVLGLITLGTLIKKISDEKRMTCSLFEFSIFTIFFFILLRIGVIAFLLYLRLGFLPDLIKSRSNNNLANQEMERQAEVYLVTWELLSFLGTCALYASISTLVYKWRSLLNGDTKSNLALVLGMNSILFFIGIFCVIMQYFFEFKNYTWVHVVYYFCAINIFIMGAVFIYHADKMQTKVRPNNELSFQLFRHATYNKYSAVVLGVAFITRGVVMALDNVGYKFLRDGSPAQVVWNIFFKYICWVIPELIIVMCLLICLLETEYFHNILAVMYGRVNGNTNYAEVPPVEIADLEDVVKTGNVDISESELQEMRAKTSGSSSHEKGQGDGYSKFEDE</sequence>
<feature type="transmembrane region" description="Helical" evidence="2">
    <location>
        <begin position="104"/>
        <end position="124"/>
    </location>
</feature>
<keyword evidence="2" id="KW-0812">Transmembrane</keyword>
<feature type="transmembrane region" description="Helical" evidence="2">
    <location>
        <begin position="166"/>
        <end position="188"/>
    </location>
</feature>
<gene>
    <name evidence="3" type="ORF">FDP41_002728</name>
</gene>
<organism evidence="3 4">
    <name type="scientific">Naegleria fowleri</name>
    <name type="common">Brain eating amoeba</name>
    <dbReference type="NCBI Taxonomy" id="5763"/>
    <lineage>
        <taxon>Eukaryota</taxon>
        <taxon>Discoba</taxon>
        <taxon>Heterolobosea</taxon>
        <taxon>Tetramitia</taxon>
        <taxon>Eutetramitia</taxon>
        <taxon>Vahlkampfiidae</taxon>
        <taxon>Naegleria</taxon>
    </lineage>
</organism>
<evidence type="ECO:0000256" key="2">
    <source>
        <dbReference type="SAM" id="Phobius"/>
    </source>
</evidence>
<keyword evidence="2" id="KW-0472">Membrane</keyword>
<feature type="region of interest" description="Disordered" evidence="1">
    <location>
        <begin position="327"/>
        <end position="353"/>
    </location>
</feature>
<feature type="transmembrane region" description="Helical" evidence="2">
    <location>
        <begin position="136"/>
        <end position="160"/>
    </location>
</feature>
<feature type="transmembrane region" description="Helical" evidence="2">
    <location>
        <begin position="12"/>
        <end position="31"/>
    </location>
</feature>
<comment type="caution">
    <text evidence="3">The sequence shown here is derived from an EMBL/GenBank/DDBJ whole genome shotgun (WGS) entry which is preliminary data.</text>
</comment>
<feature type="transmembrane region" description="Helical" evidence="2">
    <location>
        <begin position="216"/>
        <end position="234"/>
    </location>
</feature>
<keyword evidence="4" id="KW-1185">Reference proteome</keyword>
<dbReference type="RefSeq" id="XP_044562926.1">
    <property type="nucleotide sequence ID" value="XM_044705954.1"/>
</dbReference>